<dbReference type="PANTHER" id="PTHR43434:SF1">
    <property type="entry name" value="PHOSPHOGLYCOLATE PHOSPHATASE"/>
    <property type="match status" value="1"/>
</dbReference>
<dbReference type="InterPro" id="IPR050155">
    <property type="entry name" value="HAD-like_hydrolase_sf"/>
</dbReference>
<dbReference type="CDD" id="cd01427">
    <property type="entry name" value="HAD_like"/>
    <property type="match status" value="1"/>
</dbReference>
<dbReference type="KEGG" id="mbac:BN1209_1304"/>
<dbReference type="EMBL" id="LN794158">
    <property type="protein sequence ID" value="CEN56342.1"/>
    <property type="molecule type" value="Genomic_DNA"/>
</dbReference>
<dbReference type="OrthoDB" id="9800058at2"/>
<comment type="pathway">
    <text evidence="2">Organic acid metabolism; glycolate biosynthesis; glycolate from 2-phosphoglycolate: step 1/1.</text>
</comment>
<dbReference type="HOGENOM" id="CLU_100976_0_0_4"/>
<dbReference type="EC" id="3.1.3.18" evidence="4"/>
<dbReference type="Gene3D" id="3.40.50.1000">
    <property type="entry name" value="HAD superfamily/HAD-like"/>
    <property type="match status" value="1"/>
</dbReference>
<gene>
    <name evidence="5" type="ORF">BN1209_1304</name>
</gene>
<keyword evidence="5" id="KW-0378">Hydrolase</keyword>
<dbReference type="InterPro" id="IPR036412">
    <property type="entry name" value="HAD-like_sf"/>
</dbReference>
<evidence type="ECO:0000256" key="2">
    <source>
        <dbReference type="ARBA" id="ARBA00004818"/>
    </source>
</evidence>
<organism evidence="5 6">
    <name type="scientific">Candidatus Methylopumilus turicensis</name>
    <dbReference type="NCBI Taxonomy" id="1581680"/>
    <lineage>
        <taxon>Bacteria</taxon>
        <taxon>Pseudomonadati</taxon>
        <taxon>Pseudomonadota</taxon>
        <taxon>Betaproteobacteria</taxon>
        <taxon>Nitrosomonadales</taxon>
        <taxon>Methylophilaceae</taxon>
        <taxon>Candidatus Methylopumilus</taxon>
    </lineage>
</organism>
<evidence type="ECO:0000256" key="4">
    <source>
        <dbReference type="ARBA" id="ARBA00013078"/>
    </source>
</evidence>
<comment type="similarity">
    <text evidence="3">Belongs to the HAD-like hydrolase superfamily. CbbY/CbbZ/Gph/YieH family.</text>
</comment>
<comment type="catalytic activity">
    <reaction evidence="1">
        <text>2-phosphoglycolate + H2O = glycolate + phosphate</text>
        <dbReference type="Rhea" id="RHEA:14369"/>
        <dbReference type="ChEBI" id="CHEBI:15377"/>
        <dbReference type="ChEBI" id="CHEBI:29805"/>
        <dbReference type="ChEBI" id="CHEBI:43474"/>
        <dbReference type="ChEBI" id="CHEBI:58033"/>
        <dbReference type="EC" id="3.1.3.18"/>
    </reaction>
</comment>
<evidence type="ECO:0000313" key="6">
    <source>
        <dbReference type="Proteomes" id="UP000056322"/>
    </source>
</evidence>
<dbReference type="Proteomes" id="UP000056322">
    <property type="component" value="Chromosome 1"/>
</dbReference>
<dbReference type="GO" id="GO:0008967">
    <property type="term" value="F:phosphoglycolate phosphatase activity"/>
    <property type="evidence" value="ECO:0007669"/>
    <property type="project" value="UniProtKB-EC"/>
</dbReference>
<keyword evidence="6" id="KW-1185">Reference proteome</keyword>
<dbReference type="PANTHER" id="PTHR43434">
    <property type="entry name" value="PHOSPHOGLYCOLATE PHOSPHATASE"/>
    <property type="match status" value="1"/>
</dbReference>
<proteinExistence type="inferred from homology"/>
<dbReference type="GO" id="GO:0006281">
    <property type="term" value="P:DNA repair"/>
    <property type="evidence" value="ECO:0007669"/>
    <property type="project" value="TreeGrafter"/>
</dbReference>
<reference evidence="6" key="1">
    <citation type="submission" date="2014-12" db="EMBL/GenBank/DDBJ databases">
        <authorList>
            <person name="Salcher M.M."/>
        </authorList>
    </citation>
    <scope>NUCLEOTIDE SEQUENCE [LARGE SCALE GENOMIC DNA]</scope>
    <source>
        <strain evidence="6">MMS-10A-171</strain>
    </source>
</reference>
<dbReference type="AlphaFoldDB" id="A0A0B7J0N5"/>
<dbReference type="InterPro" id="IPR041492">
    <property type="entry name" value="HAD_2"/>
</dbReference>
<dbReference type="STRING" id="1581680.BN1209_1304"/>
<evidence type="ECO:0000256" key="3">
    <source>
        <dbReference type="ARBA" id="ARBA00006171"/>
    </source>
</evidence>
<dbReference type="GO" id="GO:0005829">
    <property type="term" value="C:cytosol"/>
    <property type="evidence" value="ECO:0007669"/>
    <property type="project" value="TreeGrafter"/>
</dbReference>
<name>A0A0B7J0N5_9PROT</name>
<dbReference type="Gene3D" id="1.10.150.240">
    <property type="entry name" value="Putative phosphatase, domain 2"/>
    <property type="match status" value="1"/>
</dbReference>
<dbReference type="Pfam" id="PF13419">
    <property type="entry name" value="HAD_2"/>
    <property type="match status" value="1"/>
</dbReference>
<dbReference type="InterPro" id="IPR023198">
    <property type="entry name" value="PGP-like_dom2"/>
</dbReference>
<dbReference type="SUPFAM" id="SSF56784">
    <property type="entry name" value="HAD-like"/>
    <property type="match status" value="1"/>
</dbReference>
<evidence type="ECO:0000256" key="1">
    <source>
        <dbReference type="ARBA" id="ARBA00000830"/>
    </source>
</evidence>
<evidence type="ECO:0000313" key="5">
    <source>
        <dbReference type="EMBL" id="CEN56342.1"/>
    </source>
</evidence>
<dbReference type="SFLD" id="SFLDS00003">
    <property type="entry name" value="Haloacid_Dehalogenase"/>
    <property type="match status" value="1"/>
</dbReference>
<sequence length="218" mass="24795">MRPLAEYKTLVFDCDGVVLNSNQLKIQAYYDVAIKFGANKTQAQALVDHHVKFGGISRYPKFEYFLREIMQLTVTEQAMHDLLDSFTAEVKRLLTDCEISPYLHHVRNENKHAKWMIVSGGDQAELRDIFKQRGIDRMFDAGIYGSPDNKDTILARELDAGSIVKPALFIGDSRYDHQASTNAGLDFVFLSAWTDVEGWQDYCANHQITVFNHLGDLS</sequence>
<protein>
    <recommendedName>
        <fullName evidence="4">phosphoglycolate phosphatase</fullName>
        <ecNumber evidence="4">3.1.3.18</ecNumber>
    </recommendedName>
</protein>
<dbReference type="InterPro" id="IPR023214">
    <property type="entry name" value="HAD_sf"/>
</dbReference>
<dbReference type="SFLD" id="SFLDG01129">
    <property type="entry name" value="C1.5:_HAD__Beta-PGM__Phosphata"/>
    <property type="match status" value="1"/>
</dbReference>
<accession>A0A0B7J0N5</accession>